<dbReference type="Proteomes" id="UP000887226">
    <property type="component" value="Unassembled WGS sequence"/>
</dbReference>
<evidence type="ECO:0000313" key="3">
    <source>
        <dbReference type="Proteomes" id="UP000887226"/>
    </source>
</evidence>
<sequence length="120" mass="13675">MRDYKNLPKAPKDRNLKEMPRAQADREVLQRLASFAYHVGFNSPEIKMLKEDAEPPLTTNAPGLTPITVTTGPGENIKRRCGLPRTDTFQKDKEYLYLDNLCREKDETGEGITSFFVLKS</sequence>
<feature type="region of interest" description="Disordered" evidence="1">
    <location>
        <begin position="1"/>
        <end position="22"/>
    </location>
</feature>
<keyword evidence="3" id="KW-1185">Reference proteome</keyword>
<gene>
    <name evidence="2" type="ORF">BJ878DRAFT_263780</name>
</gene>
<dbReference type="InterPro" id="IPR022198">
    <property type="entry name" value="DUF3723"/>
</dbReference>
<proteinExistence type="predicted"/>
<reference evidence="2" key="1">
    <citation type="journal article" date="2021" name="IMA Fungus">
        <title>Genomic characterization of three marine fungi, including Emericellopsis atlantica sp. nov. with signatures of a generalist lifestyle and marine biomass degradation.</title>
        <authorList>
            <person name="Hagestad O.C."/>
            <person name="Hou L."/>
            <person name="Andersen J.H."/>
            <person name="Hansen E.H."/>
            <person name="Altermark B."/>
            <person name="Li C."/>
            <person name="Kuhnert E."/>
            <person name="Cox R.J."/>
            <person name="Crous P.W."/>
            <person name="Spatafora J.W."/>
            <person name="Lail K."/>
            <person name="Amirebrahimi M."/>
            <person name="Lipzen A."/>
            <person name="Pangilinan J."/>
            <person name="Andreopoulos W."/>
            <person name="Hayes R.D."/>
            <person name="Ng V."/>
            <person name="Grigoriev I.V."/>
            <person name="Jackson S.A."/>
            <person name="Sutton T.D.S."/>
            <person name="Dobson A.D.W."/>
            <person name="Rama T."/>
        </authorList>
    </citation>
    <scope>NUCLEOTIDE SEQUENCE</scope>
    <source>
        <strain evidence="2">TRa3180A</strain>
    </source>
</reference>
<dbReference type="AlphaFoldDB" id="A0A9P7YW60"/>
<comment type="caution">
    <text evidence="2">The sequence shown here is derived from an EMBL/GenBank/DDBJ whole genome shotgun (WGS) entry which is preliminary data.</text>
</comment>
<evidence type="ECO:0000313" key="2">
    <source>
        <dbReference type="EMBL" id="KAG9240846.1"/>
    </source>
</evidence>
<dbReference type="Pfam" id="PF12520">
    <property type="entry name" value="DUF3723"/>
    <property type="match status" value="2"/>
</dbReference>
<accession>A0A9P7YW60</accession>
<dbReference type="OrthoDB" id="4227485at2759"/>
<feature type="region of interest" description="Disordered" evidence="1">
    <location>
        <begin position="54"/>
        <end position="82"/>
    </location>
</feature>
<dbReference type="EMBL" id="MU254329">
    <property type="protein sequence ID" value="KAG9240846.1"/>
    <property type="molecule type" value="Genomic_DNA"/>
</dbReference>
<name>A0A9P7YW60_9HELO</name>
<feature type="compositionally biased region" description="Polar residues" evidence="1">
    <location>
        <begin position="57"/>
        <end position="73"/>
    </location>
</feature>
<protein>
    <submittedName>
        <fullName evidence="2">Uncharacterized protein</fullName>
    </submittedName>
</protein>
<evidence type="ECO:0000256" key="1">
    <source>
        <dbReference type="SAM" id="MobiDB-lite"/>
    </source>
</evidence>
<organism evidence="2 3">
    <name type="scientific">Calycina marina</name>
    <dbReference type="NCBI Taxonomy" id="1763456"/>
    <lineage>
        <taxon>Eukaryota</taxon>
        <taxon>Fungi</taxon>
        <taxon>Dikarya</taxon>
        <taxon>Ascomycota</taxon>
        <taxon>Pezizomycotina</taxon>
        <taxon>Leotiomycetes</taxon>
        <taxon>Helotiales</taxon>
        <taxon>Pezizellaceae</taxon>
        <taxon>Calycina</taxon>
    </lineage>
</organism>